<dbReference type="Proteomes" id="UP000250321">
    <property type="component" value="Unassembled WGS sequence"/>
</dbReference>
<evidence type="ECO:0000313" key="1">
    <source>
        <dbReference type="EMBL" id="PQQ02014.1"/>
    </source>
</evidence>
<name>A0A314YD37_PRUYE</name>
<dbReference type="AlphaFoldDB" id="A0A314YD37"/>
<proteinExistence type="predicted"/>
<evidence type="ECO:0000313" key="2">
    <source>
        <dbReference type="Proteomes" id="UP000250321"/>
    </source>
</evidence>
<keyword evidence="2" id="KW-1185">Reference proteome</keyword>
<accession>A0A314YD37</accession>
<gene>
    <name evidence="1" type="ORF">Pyn_05742</name>
</gene>
<reference evidence="1 2" key="1">
    <citation type="submission" date="2018-02" db="EMBL/GenBank/DDBJ databases">
        <title>Draft genome of wild Prunus yedoensis var. nudiflora.</title>
        <authorList>
            <person name="Baek S."/>
            <person name="Kim J.-H."/>
            <person name="Choi K."/>
            <person name="Kim G.-B."/>
            <person name="Cho A."/>
            <person name="Jang H."/>
            <person name="Shin C.-H."/>
            <person name="Yu H.-J."/>
            <person name="Mun J.-H."/>
        </authorList>
    </citation>
    <scope>NUCLEOTIDE SEQUENCE [LARGE SCALE GENOMIC DNA]</scope>
    <source>
        <strain evidence="2">cv. Jeju island</strain>
        <tissue evidence="1">Leaf</tissue>
    </source>
</reference>
<organism evidence="1 2">
    <name type="scientific">Prunus yedoensis var. nudiflora</name>
    <dbReference type="NCBI Taxonomy" id="2094558"/>
    <lineage>
        <taxon>Eukaryota</taxon>
        <taxon>Viridiplantae</taxon>
        <taxon>Streptophyta</taxon>
        <taxon>Embryophyta</taxon>
        <taxon>Tracheophyta</taxon>
        <taxon>Spermatophyta</taxon>
        <taxon>Magnoliopsida</taxon>
        <taxon>eudicotyledons</taxon>
        <taxon>Gunneridae</taxon>
        <taxon>Pentapetalae</taxon>
        <taxon>rosids</taxon>
        <taxon>fabids</taxon>
        <taxon>Rosales</taxon>
        <taxon>Rosaceae</taxon>
        <taxon>Amygdaloideae</taxon>
        <taxon>Amygdaleae</taxon>
        <taxon>Prunus</taxon>
    </lineage>
</organism>
<dbReference type="EMBL" id="PJQY01001511">
    <property type="protein sequence ID" value="PQQ02014.1"/>
    <property type="molecule type" value="Genomic_DNA"/>
</dbReference>
<sequence>MKSPSLNLTGSDALVRLQSNEDSGNNVSQGPVMVNNIFALKFQTERQILHLWKMHVNIVI</sequence>
<comment type="caution">
    <text evidence="1">The sequence shown here is derived from an EMBL/GenBank/DDBJ whole genome shotgun (WGS) entry which is preliminary data.</text>
</comment>
<protein>
    <submittedName>
        <fullName evidence="1">Uncharacterized protein</fullName>
    </submittedName>
</protein>